<keyword evidence="3" id="KW-1185">Reference proteome</keyword>
<keyword evidence="2" id="KW-0472">Membrane</keyword>
<dbReference type="PANTHER" id="PTHR22913">
    <property type="entry name" value="HYALURONAN SYNTHASE"/>
    <property type="match status" value="1"/>
</dbReference>
<reference evidence="3" key="1">
    <citation type="submission" date="2024-06" db="UniProtKB">
        <authorList>
            <consortium name="RefSeq"/>
        </authorList>
    </citation>
    <scope>NUCLEOTIDE SEQUENCE [LARGE SCALE GENOMIC DNA]</scope>
    <source>
        <strain evidence="3">J_2021</strain>
    </source>
</reference>
<gene>
    <name evidence="4" type="primary">has-rs.S</name>
    <name evidence="4" type="synonym">has-rs</name>
    <name evidence="4" type="synonym">has-rs.L</name>
    <name evidence="4" type="synonym">hasrs</name>
</gene>
<name>A0A1L8GQH0_XENLA</name>
<comment type="subcellular location">
    <subcellularLocation>
        <location evidence="1">Membrane</location>
    </subcellularLocation>
</comment>
<dbReference type="SUPFAM" id="SSF53448">
    <property type="entry name" value="Nucleotide-diphospho-sugar transferases"/>
    <property type="match status" value="1"/>
</dbReference>
<dbReference type="PaxDb" id="8355-A0A1L8GQH0"/>
<dbReference type="CTD" id="398074"/>
<dbReference type="Proteomes" id="UP000186698">
    <property type="component" value="Chromosome 3S"/>
</dbReference>
<dbReference type="Gene3D" id="3.90.550.10">
    <property type="entry name" value="Spore Coat Polysaccharide Biosynthesis Protein SpsA, Chain A"/>
    <property type="match status" value="1"/>
</dbReference>
<evidence type="ECO:0000256" key="2">
    <source>
        <dbReference type="ARBA" id="ARBA00023136"/>
    </source>
</evidence>
<dbReference type="GO" id="GO:0050501">
    <property type="term" value="F:hyaluronan synthase activity"/>
    <property type="evidence" value="ECO:0007669"/>
    <property type="project" value="TreeGrafter"/>
</dbReference>
<dbReference type="GeneID" id="398074"/>
<dbReference type="STRING" id="8355.A0A1L8GQH0"/>
<dbReference type="Pfam" id="PF03142">
    <property type="entry name" value="Chitin_synth_2"/>
    <property type="match status" value="1"/>
</dbReference>
<dbReference type="GO" id="GO:0030213">
    <property type="term" value="P:hyaluronan biosynthetic process"/>
    <property type="evidence" value="ECO:0000318"/>
    <property type="project" value="GO_Central"/>
</dbReference>
<evidence type="ECO:0000313" key="4">
    <source>
        <dbReference type="RefSeq" id="XP_041443449.1"/>
    </source>
</evidence>
<dbReference type="RefSeq" id="XP_041443449.1">
    <property type="nucleotide sequence ID" value="XM_041587515.1"/>
</dbReference>
<dbReference type="CDD" id="cd06434">
    <property type="entry name" value="GT2_HAS"/>
    <property type="match status" value="1"/>
</dbReference>
<proteinExistence type="predicted"/>
<accession>A0A1L8GQH0</accession>
<organism evidence="3 4">
    <name type="scientific">Xenopus laevis</name>
    <name type="common">African clawed frog</name>
    <dbReference type="NCBI Taxonomy" id="8355"/>
    <lineage>
        <taxon>Eukaryota</taxon>
        <taxon>Metazoa</taxon>
        <taxon>Chordata</taxon>
        <taxon>Craniata</taxon>
        <taxon>Vertebrata</taxon>
        <taxon>Euteleostomi</taxon>
        <taxon>Amphibia</taxon>
        <taxon>Batrachia</taxon>
        <taxon>Anura</taxon>
        <taxon>Pipoidea</taxon>
        <taxon>Pipidae</taxon>
        <taxon>Xenopodinae</taxon>
        <taxon>Xenopus</taxon>
        <taxon>Xenopus</taxon>
    </lineage>
</organism>
<evidence type="ECO:0000313" key="3">
    <source>
        <dbReference type="Proteomes" id="UP000186698"/>
    </source>
</evidence>
<protein>
    <submittedName>
        <fullName evidence="4">Hyaluronan synthase-related protein isoform X1</fullName>
    </submittedName>
</protein>
<dbReference type="GO" id="GO:0005886">
    <property type="term" value="C:plasma membrane"/>
    <property type="evidence" value="ECO:0000318"/>
    <property type="project" value="GO_Central"/>
</dbReference>
<dbReference type="InterPro" id="IPR029044">
    <property type="entry name" value="Nucleotide-diphossugar_trans"/>
</dbReference>
<dbReference type="AlphaFoldDB" id="A0A1L8GQH0"/>
<reference evidence="4" key="2">
    <citation type="submission" date="2025-08" db="UniProtKB">
        <authorList>
            <consortium name="RefSeq"/>
        </authorList>
    </citation>
    <scope>IDENTIFICATION</scope>
    <source>
        <strain evidence="4">J_2021</strain>
        <tissue evidence="4">Erythrocytes</tissue>
    </source>
</reference>
<dbReference type="OMA" id="FIWSSDS"/>
<evidence type="ECO:0000256" key="1">
    <source>
        <dbReference type="ARBA" id="ARBA00004370"/>
    </source>
</evidence>
<dbReference type="GO" id="GO:0000271">
    <property type="term" value="P:polysaccharide biosynthetic process"/>
    <property type="evidence" value="ECO:0000318"/>
    <property type="project" value="GO_Central"/>
</dbReference>
<dbReference type="GO" id="GO:0085029">
    <property type="term" value="P:extracellular matrix assembly"/>
    <property type="evidence" value="ECO:0000318"/>
    <property type="project" value="GO_Central"/>
</dbReference>
<sequence length="583" mass="67671">MENTTDPENIPVSKPKYPTIRRILSQTFRILLLFSITTAYVLGYQALCHQGLLITFGLYGAAMLLHLLMQGIFANLEIRRIEKRDGVCSFKKTVALTITGYQENPDYLRQCLESCKGMKYPKDKLKIILVIDGNNEEDVYMMEIFKEVFHGEDVGTYVWQENYHTWNIPSEESEDSSSEISSFPWKNEGIQMVEELVRTKRCVCIMQQWGGKREVMYTAFRALGTSVDFILVCNSDIKLDKMATVELVKVLEDDDKNGAVGGDVRVWNRHDSFISFMSSLRYWMVFNMEIACQSYFDSVTYIRGSLGMYRNDILQAFLEFWYNKTFLGTRCPIGDDRFLTNRVLSMGYRTKYSHKSCAYAPCQYLRWLNQQTPWARSYFRMWFCNAQWWHQHHIWMTYESATGIFFPFFVTAVLIRLMYSSSLCNIVWLFLCIQIMSLLLSLYASWQSKKLSMVLMSLYSTLYIIWLLPCQLVALLTIAKSDWGKSGRKKVVNNYVPLFSLSIWAAVLLGGLCYSMYIGCRKDWSKPQANRELYHLLYGCAGYMAYWVLMTVIYCVSGSCCKMRSQAVPQTHDITSLSVSLLV</sequence>
<dbReference type="PANTHER" id="PTHR22913:SF13">
    <property type="entry name" value="HYALURONAN SYNTHASE 1"/>
    <property type="match status" value="1"/>
</dbReference>